<protein>
    <submittedName>
        <fullName evidence="14">ADP/ATP translocase</fullName>
    </submittedName>
</protein>
<dbReference type="EMBL" id="UZAN01000633">
    <property type="protein sequence ID" value="VDP20088.1"/>
    <property type="molecule type" value="Genomic_DNA"/>
</dbReference>
<keyword evidence="8" id="KW-0496">Mitochondrion</keyword>
<keyword evidence="5" id="KW-0677">Repeat</keyword>
<dbReference type="Proteomes" id="UP000272942">
    <property type="component" value="Unassembled WGS sequence"/>
</dbReference>
<evidence type="ECO:0000313" key="12">
    <source>
        <dbReference type="EMBL" id="VDP20088.1"/>
    </source>
</evidence>
<feature type="repeat" description="Solcar" evidence="10">
    <location>
        <begin position="47"/>
        <end position="139"/>
    </location>
</feature>
<name>A0A182ZZR2_9TREM</name>
<evidence type="ECO:0000256" key="11">
    <source>
        <dbReference type="RuleBase" id="RU000488"/>
    </source>
</evidence>
<evidence type="ECO:0000256" key="8">
    <source>
        <dbReference type="ARBA" id="ARBA00023128"/>
    </source>
</evidence>
<dbReference type="InterPro" id="IPR018108">
    <property type="entry name" value="MCP_transmembrane"/>
</dbReference>
<dbReference type="PANTHER" id="PTHR45760">
    <property type="entry name" value="FI19922P1-RELATED"/>
    <property type="match status" value="1"/>
</dbReference>
<evidence type="ECO:0000313" key="13">
    <source>
        <dbReference type="Proteomes" id="UP000272942"/>
    </source>
</evidence>
<evidence type="ECO:0000256" key="10">
    <source>
        <dbReference type="PROSITE-ProRule" id="PRU00282"/>
    </source>
</evidence>
<evidence type="ECO:0000256" key="2">
    <source>
        <dbReference type="ARBA" id="ARBA00006375"/>
    </source>
</evidence>
<reference evidence="12 13" key="2">
    <citation type="submission" date="2018-11" db="EMBL/GenBank/DDBJ databases">
        <authorList>
            <consortium name="Pathogen Informatics"/>
        </authorList>
    </citation>
    <scope>NUCLEOTIDE SEQUENCE [LARGE SCALE GENOMIC DNA]</scope>
    <source>
        <strain evidence="12 13">Egypt</strain>
    </source>
</reference>
<dbReference type="InterPro" id="IPR045315">
    <property type="entry name" value="Mtm1-like"/>
</dbReference>
<keyword evidence="13" id="KW-1185">Reference proteome</keyword>
<dbReference type="Gene3D" id="1.50.40.10">
    <property type="entry name" value="Mitochondrial carrier domain"/>
    <property type="match status" value="1"/>
</dbReference>
<dbReference type="Pfam" id="PF00153">
    <property type="entry name" value="Mito_carr"/>
    <property type="match status" value="1"/>
</dbReference>
<evidence type="ECO:0000256" key="6">
    <source>
        <dbReference type="ARBA" id="ARBA00022792"/>
    </source>
</evidence>
<evidence type="ECO:0000256" key="3">
    <source>
        <dbReference type="ARBA" id="ARBA00022448"/>
    </source>
</evidence>
<evidence type="ECO:0000313" key="14">
    <source>
        <dbReference type="WBParaSite" id="ECPE_0000019601-mRNA-1"/>
    </source>
</evidence>
<keyword evidence="6" id="KW-0999">Mitochondrion inner membrane</keyword>
<dbReference type="PROSITE" id="PS50920">
    <property type="entry name" value="SOLCAR"/>
    <property type="match status" value="1"/>
</dbReference>
<evidence type="ECO:0000256" key="7">
    <source>
        <dbReference type="ARBA" id="ARBA00022989"/>
    </source>
</evidence>
<proteinExistence type="inferred from homology"/>
<keyword evidence="7" id="KW-1133">Transmembrane helix</keyword>
<dbReference type="OrthoDB" id="1747031at2759"/>
<dbReference type="WBParaSite" id="ECPE_0000019601-mRNA-1">
    <property type="protein sequence ID" value="ECPE_0000019601-mRNA-1"/>
    <property type="gene ID" value="ECPE_0000019601"/>
</dbReference>
<keyword evidence="3 11" id="KW-0813">Transport</keyword>
<dbReference type="AlphaFoldDB" id="A0A182ZZR2"/>
<gene>
    <name evidence="12" type="ORF">ECPE_LOCUS197</name>
</gene>
<keyword evidence="4 10" id="KW-0812">Transmembrane</keyword>
<comment type="similarity">
    <text evidence="2 11">Belongs to the mitochondrial carrier (TC 2.A.29) family.</text>
</comment>
<evidence type="ECO:0000256" key="4">
    <source>
        <dbReference type="ARBA" id="ARBA00022692"/>
    </source>
</evidence>
<evidence type="ECO:0000256" key="1">
    <source>
        <dbReference type="ARBA" id="ARBA00004448"/>
    </source>
</evidence>
<sequence length="146" mass="16436">MGPTLLRDVPYSMAFWFVFDNLKLRHLIGHLTPSELKNMDSTRLPDLNFYHAFLYGASAGLVAGVLTHPFDVIKTHRQVELGEAMFLGRKSPKSSWASLCRLYSSDGLQAIFAGFTPRLLKTVHASAIMITIFETFKGYFSGQQMM</sequence>
<accession>A0A182ZZR2</accession>
<comment type="subcellular location">
    <subcellularLocation>
        <location evidence="1">Mitochondrion inner membrane</location>
        <topology evidence="1">Multi-pass membrane protein</topology>
    </subcellularLocation>
</comment>
<dbReference type="SUPFAM" id="SSF103506">
    <property type="entry name" value="Mitochondrial carrier"/>
    <property type="match status" value="1"/>
</dbReference>
<dbReference type="GO" id="GO:1990542">
    <property type="term" value="P:mitochondrial transmembrane transport"/>
    <property type="evidence" value="ECO:0007669"/>
    <property type="project" value="InterPro"/>
</dbReference>
<dbReference type="InterPro" id="IPR023395">
    <property type="entry name" value="MCP_dom_sf"/>
</dbReference>
<dbReference type="PANTHER" id="PTHR45760:SF2">
    <property type="entry name" value="FI19922P1-RELATED"/>
    <property type="match status" value="1"/>
</dbReference>
<reference evidence="14" key="1">
    <citation type="submission" date="2016-06" db="UniProtKB">
        <authorList>
            <consortium name="WormBaseParasite"/>
        </authorList>
    </citation>
    <scope>IDENTIFICATION</scope>
</reference>
<evidence type="ECO:0000256" key="5">
    <source>
        <dbReference type="ARBA" id="ARBA00022737"/>
    </source>
</evidence>
<keyword evidence="9 10" id="KW-0472">Membrane</keyword>
<dbReference type="GO" id="GO:0005743">
    <property type="term" value="C:mitochondrial inner membrane"/>
    <property type="evidence" value="ECO:0007669"/>
    <property type="project" value="UniProtKB-SubCell"/>
</dbReference>
<evidence type="ECO:0000256" key="9">
    <source>
        <dbReference type="ARBA" id="ARBA00023136"/>
    </source>
</evidence>
<organism evidence="14">
    <name type="scientific">Echinostoma caproni</name>
    <dbReference type="NCBI Taxonomy" id="27848"/>
    <lineage>
        <taxon>Eukaryota</taxon>
        <taxon>Metazoa</taxon>
        <taxon>Spiralia</taxon>
        <taxon>Lophotrochozoa</taxon>
        <taxon>Platyhelminthes</taxon>
        <taxon>Trematoda</taxon>
        <taxon>Digenea</taxon>
        <taxon>Plagiorchiida</taxon>
        <taxon>Echinostomata</taxon>
        <taxon>Echinostomatoidea</taxon>
        <taxon>Echinostomatidae</taxon>
        <taxon>Echinostoma</taxon>
    </lineage>
</organism>